<dbReference type="NCBIfam" id="NF041045">
    <property type="entry name" value="RsbA_anti_sig"/>
    <property type="match status" value="1"/>
</dbReference>
<dbReference type="Proteomes" id="UP000316639">
    <property type="component" value="Unassembled WGS sequence"/>
</dbReference>
<name>A0A563EH64_9PSEU</name>
<evidence type="ECO:0000313" key="2">
    <source>
        <dbReference type="EMBL" id="TWP45739.1"/>
    </source>
</evidence>
<evidence type="ECO:0000259" key="1">
    <source>
        <dbReference type="Pfam" id="PF14417"/>
    </source>
</evidence>
<dbReference type="AlphaFoldDB" id="A0A563EH64"/>
<dbReference type="EMBL" id="VOBR01000039">
    <property type="protein sequence ID" value="TWP45739.1"/>
    <property type="molecule type" value="Genomic_DNA"/>
</dbReference>
<dbReference type="RefSeq" id="WP_146359588.1">
    <property type="nucleotide sequence ID" value="NZ_VOBR01000039.1"/>
</dbReference>
<dbReference type="InterPro" id="IPR025847">
    <property type="entry name" value="MEDS_domain"/>
</dbReference>
<evidence type="ECO:0000313" key="3">
    <source>
        <dbReference type="Proteomes" id="UP000316639"/>
    </source>
</evidence>
<accession>A0A563EH64</accession>
<sequence length="316" mass="34567">MSTGHHGPLEHQVVVHGSDEEFLAAVVPFLRAGIAAEDEPPPLLVSTARKMDLVRDEMGADREHVAFIPNHEWYTGTAANAMAHAAGYIAMNTGPAGRIHAAAEPDWTGRAGSSPREITEWIRFEAMANVLLAPFGVHAMCPYDTRTTDPAIVEAARSAHPIEVLGTEKRVCATYENPLSLIAKLDAKPLPKRPKSAKTIHLHRDVESVCRFVRAQAILHGLGTLEAGVFESAVAEVAHLAGEGYVHTWSHDGASVCEIHRLTGKIDDLLIGFRPPRTREPQPGQGLWFTRQVCEYVDVRSGPDGWTIRMQSVTRH</sequence>
<feature type="domain" description="MEDS" evidence="1">
    <location>
        <begin position="11"/>
        <end position="161"/>
    </location>
</feature>
<gene>
    <name evidence="2" type="ORF">FKR81_38575</name>
</gene>
<organism evidence="2 3">
    <name type="scientific">Lentzea tibetensis</name>
    <dbReference type="NCBI Taxonomy" id="2591470"/>
    <lineage>
        <taxon>Bacteria</taxon>
        <taxon>Bacillati</taxon>
        <taxon>Actinomycetota</taxon>
        <taxon>Actinomycetes</taxon>
        <taxon>Pseudonocardiales</taxon>
        <taxon>Pseudonocardiaceae</taxon>
        <taxon>Lentzea</taxon>
    </lineage>
</organism>
<protein>
    <recommendedName>
        <fullName evidence="1">MEDS domain-containing protein</fullName>
    </recommendedName>
</protein>
<proteinExistence type="predicted"/>
<comment type="caution">
    <text evidence="2">The sequence shown here is derived from an EMBL/GenBank/DDBJ whole genome shotgun (WGS) entry which is preliminary data.</text>
</comment>
<dbReference type="OrthoDB" id="4088450at2"/>
<keyword evidence="3" id="KW-1185">Reference proteome</keyword>
<reference evidence="2 3" key="1">
    <citation type="submission" date="2019-07" db="EMBL/GenBank/DDBJ databases">
        <title>Lentzea xizangensis sp. nov., isolated from Qinghai-Tibetan Plateau Soils.</title>
        <authorList>
            <person name="Huang J."/>
        </authorList>
    </citation>
    <scope>NUCLEOTIDE SEQUENCE [LARGE SCALE GENOMIC DNA]</scope>
    <source>
        <strain evidence="2 3">FXJ1.1311</strain>
    </source>
</reference>
<dbReference type="InterPro" id="IPR047718">
    <property type="entry name" value="RsbA-like_anti_sig"/>
</dbReference>
<dbReference type="Pfam" id="PF14417">
    <property type="entry name" value="MEDS"/>
    <property type="match status" value="1"/>
</dbReference>